<keyword evidence="2" id="KW-1185">Reference proteome</keyword>
<organism evidence="1 2">
    <name type="scientific">Gimibacter soli</name>
    <dbReference type="NCBI Taxonomy" id="3024400"/>
    <lineage>
        <taxon>Bacteria</taxon>
        <taxon>Pseudomonadati</taxon>
        <taxon>Pseudomonadota</taxon>
        <taxon>Alphaproteobacteria</taxon>
        <taxon>Kordiimonadales</taxon>
        <taxon>Temperatibacteraceae</taxon>
        <taxon>Gimibacter</taxon>
    </lineage>
</organism>
<gene>
    <name evidence="1" type="ORF">PH603_01125</name>
</gene>
<accession>A0AAF0BHK6</accession>
<proteinExistence type="predicted"/>
<sequence>MNQNNSSFSPDQLNITNENSSLSPLVLAAAELASEQRRRKRNYELKSVHPADVSIEEEKGWIVVRAGKRTTSMKRPKRHDKWLEDRVWCLMHAMGYPTLNGTNFNIEYTRPDGSAGKKQIDVYAEDEETALIIECKSRSERGRRTLQKDLHETISLQQHFREVVFKRFEGRARPKIIWIYVTDNILWSVPDIERADAYDIKIITENELQYFETFVKHMGPAGRFQILGEFLRGQKVPGLTDVKIPAIRGKIGGETFYSFVTSPRHLLKIAFINHQALNHPDGRPAYQRMISAPRIKEIGSFIEKGGYFPTNILVNFSDEPRFDLISNSENTDPNIKFGWLTLPSKYRSAWIIDGQHRLYGFSHLDEAYLDQSLFVLAFEKMAVQKEADLFITINHKQKSVPKSLLVSLLADIRMGDAEPTTALSALGSAIVRSLNTDKTSPLIRRFAIPGVPPEQNQNLTISEAVNGIRRSGLIGKVMGKSVAPGPLSAETDEATVERAGFILRGYFEAVRAAHPQRWEAGREAYIAVNPGIRAHLTIIAESITYLSHKKSLDFDLMKPSDFVAHILEFCQPIFEYIGRASDEDIRSKFSRKFGEGGVKEYAYNLMSILREETPDFGGEEFQRWMEQISSEKIDEVNQFLMKLSERLTDFVIDTLKKVHGTHRLPSDEPAFWEIGVESERIRRNAFDAQQKDKARRKPKEAYLNIVDLAEIVKQPNNWSHFEHVFKNARPGERSGQKYYLGWIQTFNELRNIAAHKNQLKTYTDDDLEFVDWLRSEVSPKVPL</sequence>
<dbReference type="RefSeq" id="WP_289504077.1">
    <property type="nucleotide sequence ID" value="NZ_CP116805.1"/>
</dbReference>
<dbReference type="InterPro" id="IPR017601">
    <property type="entry name" value="DGQHR-contain_dom"/>
</dbReference>
<dbReference type="InterPro" id="IPR011856">
    <property type="entry name" value="tRNA_endonuc-like_dom_sf"/>
</dbReference>
<dbReference type="EMBL" id="CP116805">
    <property type="protein sequence ID" value="WCL54358.1"/>
    <property type="molecule type" value="Genomic_DNA"/>
</dbReference>
<evidence type="ECO:0000313" key="1">
    <source>
        <dbReference type="EMBL" id="WCL54358.1"/>
    </source>
</evidence>
<dbReference type="CDD" id="cd16413">
    <property type="entry name" value="DGQHR_domain"/>
    <property type="match status" value="1"/>
</dbReference>
<dbReference type="InterPro" id="IPR017642">
    <property type="entry name" value="DNA_S_mod_DndB"/>
</dbReference>
<dbReference type="Pfam" id="PF14072">
    <property type="entry name" value="DndB"/>
    <property type="match status" value="1"/>
</dbReference>
<dbReference type="SUPFAM" id="SSF52980">
    <property type="entry name" value="Restriction endonuclease-like"/>
    <property type="match status" value="1"/>
</dbReference>
<dbReference type="GO" id="GO:0003676">
    <property type="term" value="F:nucleic acid binding"/>
    <property type="evidence" value="ECO:0007669"/>
    <property type="project" value="InterPro"/>
</dbReference>
<dbReference type="AlphaFoldDB" id="A0AAF0BHK6"/>
<dbReference type="Proteomes" id="UP001217500">
    <property type="component" value="Chromosome"/>
</dbReference>
<dbReference type="NCBIfam" id="TIGR03187">
    <property type="entry name" value="DGQHR"/>
    <property type="match status" value="1"/>
</dbReference>
<protein>
    <submittedName>
        <fullName evidence="1">DGQHR domain-containing protein</fullName>
    </submittedName>
</protein>
<dbReference type="Gene3D" id="3.40.1350.10">
    <property type="match status" value="1"/>
</dbReference>
<reference evidence="1" key="1">
    <citation type="submission" date="2023-01" db="EMBL/GenBank/DDBJ databases">
        <title>The genome sequence of Kordiimonadaceae bacterium 6D33.</title>
        <authorList>
            <person name="Liu Y."/>
        </authorList>
    </citation>
    <scope>NUCLEOTIDE SEQUENCE</scope>
    <source>
        <strain evidence="1">6D33</strain>
    </source>
</reference>
<name>A0AAF0BHK6_9PROT</name>
<dbReference type="KEGG" id="gso:PH603_01125"/>
<evidence type="ECO:0000313" key="2">
    <source>
        <dbReference type="Proteomes" id="UP001217500"/>
    </source>
</evidence>
<dbReference type="InterPro" id="IPR011335">
    <property type="entry name" value="Restrct_endonuc-II-like"/>
</dbReference>